<dbReference type="PANTHER" id="PTHR11202:SF36">
    <property type="entry name" value="ACTIN NUCLEATION-PROMOTING FACTOR WASL"/>
    <property type="match status" value="1"/>
</dbReference>
<protein>
    <submittedName>
        <fullName evidence="2">Wiskott-Aldrich syndrome -like</fullName>
    </submittedName>
</protein>
<keyword evidence="3" id="KW-1185">Reference proteome</keyword>
<feature type="non-terminal residue" evidence="2">
    <location>
        <position position="1"/>
    </location>
</feature>
<sequence length="356" mass="39009">EKYVVWEQELYKQFKYRAVSKYFQTFFAHDCRAGINFANTEEAALFRAAIMERVNVFKRKRDEMRQRKLAAYQQQQQMSFQMNAMQAMQNPYFRMQFMPPSMQSMMFMQMRAPAVAASQRAQLQAMFNSMPPETRQAFMMNMKSGGSMASMYGQPSMSGMLAGPAGKHHSNFAIPSTRSQQVPHHPHAPSPQHAHHKHASQPSHQTHSTFHPPPGPAASPPVETTPTPPSPPTEGIPAPPPPPAGPAAPPPPPPPPTSVPPPPSPSTPTGSGSSVSVKSTGSADRGGLLQSIQAGTKLRKVGESTSGARKPIPKVESNSMRGALARALDNRAKVLGDEEDDDDDEWDDDDDDDWSD</sequence>
<feature type="compositionally biased region" description="Low complexity" evidence="1">
    <location>
        <begin position="267"/>
        <end position="283"/>
    </location>
</feature>
<proteinExistence type="predicted"/>
<dbReference type="PANTHER" id="PTHR11202">
    <property type="entry name" value="SPROUTY-RELATED, EVH1 DOMAIN-CONTAINING PROTEIN FAMILY MEMBER"/>
    <property type="match status" value="1"/>
</dbReference>
<evidence type="ECO:0000256" key="1">
    <source>
        <dbReference type="SAM" id="MobiDB-lite"/>
    </source>
</evidence>
<dbReference type="SUPFAM" id="SSF50729">
    <property type="entry name" value="PH domain-like"/>
    <property type="match status" value="1"/>
</dbReference>
<dbReference type="InterPro" id="IPR011993">
    <property type="entry name" value="PH-like_dom_sf"/>
</dbReference>
<dbReference type="AlphaFoldDB" id="A0A6S7KEZ1"/>
<name>A0A6S7KEZ1_PARCT</name>
<feature type="compositionally biased region" description="Pro residues" evidence="1">
    <location>
        <begin position="226"/>
        <end position="266"/>
    </location>
</feature>
<feature type="region of interest" description="Disordered" evidence="1">
    <location>
        <begin position="159"/>
        <end position="356"/>
    </location>
</feature>
<evidence type="ECO:0000313" key="3">
    <source>
        <dbReference type="Proteomes" id="UP001152795"/>
    </source>
</evidence>
<dbReference type="Gene3D" id="2.30.29.30">
    <property type="entry name" value="Pleckstrin-homology domain (PH domain)/Phosphotyrosine-binding domain (PTB)"/>
    <property type="match status" value="1"/>
</dbReference>
<dbReference type="EMBL" id="CACRXK020013974">
    <property type="protein sequence ID" value="CAB4026042.1"/>
    <property type="molecule type" value="Genomic_DNA"/>
</dbReference>
<feature type="compositionally biased region" description="Acidic residues" evidence="1">
    <location>
        <begin position="337"/>
        <end position="356"/>
    </location>
</feature>
<dbReference type="InterPro" id="IPR000697">
    <property type="entry name" value="WH1/EVH1_dom"/>
</dbReference>
<dbReference type="Pfam" id="PF02205">
    <property type="entry name" value="WH2"/>
    <property type="match status" value="1"/>
</dbReference>
<organism evidence="2 3">
    <name type="scientific">Paramuricea clavata</name>
    <name type="common">Red gorgonian</name>
    <name type="synonym">Violescent sea-whip</name>
    <dbReference type="NCBI Taxonomy" id="317549"/>
    <lineage>
        <taxon>Eukaryota</taxon>
        <taxon>Metazoa</taxon>
        <taxon>Cnidaria</taxon>
        <taxon>Anthozoa</taxon>
        <taxon>Octocorallia</taxon>
        <taxon>Malacalcyonacea</taxon>
        <taxon>Plexauridae</taxon>
        <taxon>Paramuricea</taxon>
    </lineage>
</organism>
<dbReference type="Proteomes" id="UP001152795">
    <property type="component" value="Unassembled WGS sequence"/>
</dbReference>
<accession>A0A6S7KEZ1</accession>
<dbReference type="PROSITE" id="PS50229">
    <property type="entry name" value="WH1"/>
    <property type="match status" value="1"/>
</dbReference>
<dbReference type="PRINTS" id="PR01217">
    <property type="entry name" value="PRICHEXTENSN"/>
</dbReference>
<dbReference type="Pfam" id="PF00568">
    <property type="entry name" value="WH1"/>
    <property type="match status" value="1"/>
</dbReference>
<dbReference type="OrthoDB" id="8963340at2759"/>
<dbReference type="PROSITE" id="PS51082">
    <property type="entry name" value="WH2"/>
    <property type="match status" value="1"/>
</dbReference>
<comment type="caution">
    <text evidence="2">The sequence shown here is derived from an EMBL/GenBank/DDBJ whole genome shotgun (WGS) entry which is preliminary data.</text>
</comment>
<gene>
    <name evidence="2" type="ORF">PACLA_8A076854</name>
</gene>
<dbReference type="InterPro" id="IPR003124">
    <property type="entry name" value="WH2_dom"/>
</dbReference>
<dbReference type="Gene3D" id="6.10.280.150">
    <property type="match status" value="1"/>
</dbReference>
<dbReference type="GO" id="GO:0003779">
    <property type="term" value="F:actin binding"/>
    <property type="evidence" value="ECO:0007669"/>
    <property type="project" value="InterPro"/>
</dbReference>
<reference evidence="2" key="1">
    <citation type="submission" date="2020-04" db="EMBL/GenBank/DDBJ databases">
        <authorList>
            <person name="Alioto T."/>
            <person name="Alioto T."/>
            <person name="Gomez Garrido J."/>
        </authorList>
    </citation>
    <scope>NUCLEOTIDE SEQUENCE</scope>
    <source>
        <strain evidence="2">A484AB</strain>
    </source>
</reference>
<evidence type="ECO:0000313" key="2">
    <source>
        <dbReference type="EMBL" id="CAB4026042.1"/>
    </source>
</evidence>